<gene>
    <name evidence="2" type="ORF">E2C01_061569</name>
</gene>
<sequence length="60" mass="6771">MNSENTEAEEKGGRRDPREECLVVFSRLTLNNSPVDPLAQRQRPPTHCPLPLQSGTSHSW</sequence>
<organism evidence="2 3">
    <name type="scientific">Portunus trituberculatus</name>
    <name type="common">Swimming crab</name>
    <name type="synonym">Neptunus trituberculatus</name>
    <dbReference type="NCBI Taxonomy" id="210409"/>
    <lineage>
        <taxon>Eukaryota</taxon>
        <taxon>Metazoa</taxon>
        <taxon>Ecdysozoa</taxon>
        <taxon>Arthropoda</taxon>
        <taxon>Crustacea</taxon>
        <taxon>Multicrustacea</taxon>
        <taxon>Malacostraca</taxon>
        <taxon>Eumalacostraca</taxon>
        <taxon>Eucarida</taxon>
        <taxon>Decapoda</taxon>
        <taxon>Pleocyemata</taxon>
        <taxon>Brachyura</taxon>
        <taxon>Eubrachyura</taxon>
        <taxon>Portunoidea</taxon>
        <taxon>Portunidae</taxon>
        <taxon>Portuninae</taxon>
        <taxon>Portunus</taxon>
    </lineage>
</organism>
<evidence type="ECO:0000256" key="1">
    <source>
        <dbReference type="SAM" id="MobiDB-lite"/>
    </source>
</evidence>
<keyword evidence="3" id="KW-1185">Reference proteome</keyword>
<comment type="caution">
    <text evidence="2">The sequence shown here is derived from an EMBL/GenBank/DDBJ whole genome shotgun (WGS) entry which is preliminary data.</text>
</comment>
<evidence type="ECO:0000313" key="2">
    <source>
        <dbReference type="EMBL" id="MPC67394.1"/>
    </source>
</evidence>
<protein>
    <submittedName>
        <fullName evidence="2">Uncharacterized protein</fullName>
    </submittedName>
</protein>
<feature type="region of interest" description="Disordered" evidence="1">
    <location>
        <begin position="32"/>
        <end position="60"/>
    </location>
</feature>
<accession>A0A5B7HFE7</accession>
<dbReference type="Proteomes" id="UP000324222">
    <property type="component" value="Unassembled WGS sequence"/>
</dbReference>
<dbReference type="AlphaFoldDB" id="A0A5B7HFE7"/>
<proteinExistence type="predicted"/>
<reference evidence="2 3" key="1">
    <citation type="submission" date="2019-05" db="EMBL/GenBank/DDBJ databases">
        <title>Another draft genome of Portunus trituberculatus and its Hox gene families provides insights of decapod evolution.</title>
        <authorList>
            <person name="Jeong J.-H."/>
            <person name="Song I."/>
            <person name="Kim S."/>
            <person name="Choi T."/>
            <person name="Kim D."/>
            <person name="Ryu S."/>
            <person name="Kim W."/>
        </authorList>
    </citation>
    <scope>NUCLEOTIDE SEQUENCE [LARGE SCALE GENOMIC DNA]</scope>
    <source>
        <tissue evidence="2">Muscle</tissue>
    </source>
</reference>
<dbReference type="EMBL" id="VSRR010026185">
    <property type="protein sequence ID" value="MPC67394.1"/>
    <property type="molecule type" value="Genomic_DNA"/>
</dbReference>
<evidence type="ECO:0000313" key="3">
    <source>
        <dbReference type="Proteomes" id="UP000324222"/>
    </source>
</evidence>
<name>A0A5B7HFE7_PORTR</name>